<sequence>MPRTKKLNNKRPRNNEDEVAKALKEEVRRIHEEGISEMKLVWQGRKEEINDIFRKFRCGMSDEEMEMTLAQWLKLKTADSEPLPDGSIAGKFDDDGYATESSKRSSRAAKSKIRETKGKRRSKSAGGKINSSVMSASSLSRVNSFSGRASRSKFRTPANRMQTMSADRSVVTPITPKIQMNTPVSLLRYARVGETVISMSGSPIIVNGGSTTGSANINIPIKEGIFSMQPNAITNVDAELVERIDPKTILQLKQLQTNLAIVMSSIQGKNKLND</sequence>
<keyword evidence="6" id="KW-0498">Mitosis</keyword>
<dbReference type="EMBL" id="WJQU01000003">
    <property type="protein sequence ID" value="KAJ6638738.1"/>
    <property type="molecule type" value="Genomic_DNA"/>
</dbReference>
<dbReference type="PANTHER" id="PTHR16040:SF7">
    <property type="entry name" value="AUSTRALIN, ISOFORM A-RELATED"/>
    <property type="match status" value="1"/>
</dbReference>
<gene>
    <name evidence="12" type="primary">borr_0</name>
    <name evidence="12" type="ORF">Bhyg_11476</name>
</gene>
<comment type="caution">
    <text evidence="12">The sequence shown here is derived from an EMBL/GenBank/DDBJ whole genome shotgun (WGS) entry which is preliminary data.</text>
</comment>
<evidence type="ECO:0000256" key="8">
    <source>
        <dbReference type="ARBA" id="ARBA00023306"/>
    </source>
</evidence>
<keyword evidence="8" id="KW-0131">Cell cycle</keyword>
<comment type="similarity">
    <text evidence="3">Belongs to the borealin family.</text>
</comment>
<dbReference type="Proteomes" id="UP001151699">
    <property type="component" value="Chromosome X"/>
</dbReference>
<dbReference type="InterPro" id="IPR018867">
    <property type="entry name" value="Cell_div_borealin"/>
</dbReference>
<feature type="region of interest" description="Disordered" evidence="10">
    <location>
        <begin position="79"/>
        <end position="167"/>
    </location>
</feature>
<evidence type="ECO:0000256" key="3">
    <source>
        <dbReference type="ARBA" id="ARBA00009914"/>
    </source>
</evidence>
<keyword evidence="7" id="KW-0539">Nucleus</keyword>
<evidence type="ECO:0000259" key="11">
    <source>
        <dbReference type="Pfam" id="PF10512"/>
    </source>
</evidence>
<keyword evidence="4" id="KW-0158">Chromosome</keyword>
<reference evidence="12" key="1">
    <citation type="submission" date="2022-07" db="EMBL/GenBank/DDBJ databases">
        <authorList>
            <person name="Trinca V."/>
            <person name="Uliana J.V.C."/>
            <person name="Torres T.T."/>
            <person name="Ward R.J."/>
            <person name="Monesi N."/>
        </authorList>
    </citation>
    <scope>NUCLEOTIDE SEQUENCE</scope>
    <source>
        <strain evidence="12">HSMRA1968</strain>
        <tissue evidence="12">Whole embryos</tissue>
    </source>
</reference>
<evidence type="ECO:0000256" key="7">
    <source>
        <dbReference type="ARBA" id="ARBA00023242"/>
    </source>
</evidence>
<evidence type="ECO:0000256" key="9">
    <source>
        <dbReference type="ARBA" id="ARBA00023328"/>
    </source>
</evidence>
<evidence type="ECO:0000256" key="6">
    <source>
        <dbReference type="ARBA" id="ARBA00022776"/>
    </source>
</evidence>
<comment type="subcellular location">
    <subcellularLocation>
        <location evidence="2">Chromosome</location>
        <location evidence="2">Centromere</location>
    </subcellularLocation>
    <subcellularLocation>
        <location evidence="1">Nucleus</location>
    </subcellularLocation>
</comment>
<dbReference type="GO" id="GO:0051233">
    <property type="term" value="C:spindle midzone"/>
    <property type="evidence" value="ECO:0007669"/>
    <property type="project" value="TreeGrafter"/>
</dbReference>
<keyword evidence="9" id="KW-0137">Centromere</keyword>
<dbReference type="GO" id="GO:0051301">
    <property type="term" value="P:cell division"/>
    <property type="evidence" value="ECO:0007669"/>
    <property type="project" value="UniProtKB-KW"/>
</dbReference>
<feature type="compositionally biased region" description="Low complexity" evidence="10">
    <location>
        <begin position="124"/>
        <end position="144"/>
    </location>
</feature>
<evidence type="ECO:0000256" key="5">
    <source>
        <dbReference type="ARBA" id="ARBA00022618"/>
    </source>
</evidence>
<name>A0A9Q0MVH9_9DIPT</name>
<evidence type="ECO:0000256" key="2">
    <source>
        <dbReference type="ARBA" id="ARBA00004584"/>
    </source>
</evidence>
<protein>
    <submittedName>
        <fullName evidence="12">Borealin</fullName>
    </submittedName>
</protein>
<dbReference type="InterPro" id="IPR046466">
    <property type="entry name" value="Borealin_C"/>
</dbReference>
<dbReference type="GO" id="GO:0000775">
    <property type="term" value="C:chromosome, centromeric region"/>
    <property type="evidence" value="ECO:0007669"/>
    <property type="project" value="UniProtKB-SubCell"/>
</dbReference>
<dbReference type="OrthoDB" id="6360905at2759"/>
<organism evidence="12 13">
    <name type="scientific">Pseudolycoriella hygida</name>
    <dbReference type="NCBI Taxonomy" id="35572"/>
    <lineage>
        <taxon>Eukaryota</taxon>
        <taxon>Metazoa</taxon>
        <taxon>Ecdysozoa</taxon>
        <taxon>Arthropoda</taxon>
        <taxon>Hexapoda</taxon>
        <taxon>Insecta</taxon>
        <taxon>Pterygota</taxon>
        <taxon>Neoptera</taxon>
        <taxon>Endopterygota</taxon>
        <taxon>Diptera</taxon>
        <taxon>Nematocera</taxon>
        <taxon>Sciaroidea</taxon>
        <taxon>Sciaridae</taxon>
        <taxon>Pseudolycoriella</taxon>
    </lineage>
</organism>
<feature type="compositionally biased region" description="Basic residues" evidence="10">
    <location>
        <begin position="104"/>
        <end position="123"/>
    </location>
</feature>
<evidence type="ECO:0000313" key="12">
    <source>
        <dbReference type="EMBL" id="KAJ6638738.1"/>
    </source>
</evidence>
<proteinExistence type="inferred from homology"/>
<evidence type="ECO:0000313" key="13">
    <source>
        <dbReference type="Proteomes" id="UP001151699"/>
    </source>
</evidence>
<evidence type="ECO:0000256" key="1">
    <source>
        <dbReference type="ARBA" id="ARBA00004123"/>
    </source>
</evidence>
<keyword evidence="5" id="KW-0132">Cell division</keyword>
<dbReference type="AlphaFoldDB" id="A0A9Q0MVH9"/>
<evidence type="ECO:0000256" key="4">
    <source>
        <dbReference type="ARBA" id="ARBA00022454"/>
    </source>
</evidence>
<dbReference type="Pfam" id="PF10512">
    <property type="entry name" value="Borealin"/>
    <property type="match status" value="1"/>
</dbReference>
<keyword evidence="13" id="KW-1185">Reference proteome</keyword>
<accession>A0A9Q0MVH9</accession>
<dbReference type="PANTHER" id="PTHR16040">
    <property type="entry name" value="AUSTRALIN, ISOFORM A-RELATED"/>
    <property type="match status" value="1"/>
</dbReference>
<feature type="domain" description="Borealin C-terminal" evidence="11">
    <location>
        <begin position="148"/>
        <end position="264"/>
    </location>
</feature>
<dbReference type="GO" id="GO:0000070">
    <property type="term" value="P:mitotic sister chromatid segregation"/>
    <property type="evidence" value="ECO:0007669"/>
    <property type="project" value="TreeGrafter"/>
</dbReference>
<dbReference type="GO" id="GO:0005634">
    <property type="term" value="C:nucleus"/>
    <property type="evidence" value="ECO:0007669"/>
    <property type="project" value="UniProtKB-SubCell"/>
</dbReference>
<evidence type="ECO:0000256" key="10">
    <source>
        <dbReference type="SAM" id="MobiDB-lite"/>
    </source>
</evidence>
<dbReference type="GO" id="GO:0032133">
    <property type="term" value="C:chromosome passenger complex"/>
    <property type="evidence" value="ECO:0007669"/>
    <property type="project" value="TreeGrafter"/>
</dbReference>